<dbReference type="EnsemblMetazoa" id="CPIJ010910-RA">
    <property type="protein sequence ID" value="CPIJ010910-PA"/>
    <property type="gene ID" value="CPIJ010910"/>
</dbReference>
<sequence length="302" mass="33352">MLNKSGRLISEPQTGHQRLRPTTDTPGDEQNRQLRQLLGSGVKSFNLVDCVKIVVALLYGFGLPLRRDASPPSAIFVAAVSSLPRRLSRCIIYVLLVLPSFLLTVDGGSRLKAHVAEDKLDAEVEGEDESVTDQVEETEMDDDPETTKSPDADTFLLLIRPLHSAGSGSRASGRDFDYFQNISAIGHPFVMNIAPIYRDASSNQFSEAVFKKIFSIIDHRSRLGPGRRNVLQVRVPGRNHGAAARRRPAVPRFVWQAQAIVGGAQDRRTGNTNNKDVDYEWIPAKTLKKVRNFPKGAKCPPS</sequence>
<dbReference type="EMBL" id="DS232126">
    <property type="protein sequence ID" value="EDS35594.1"/>
    <property type="molecule type" value="Genomic_DNA"/>
</dbReference>
<dbReference type="OrthoDB" id="1926781at2759"/>
<name>B0WVI8_CULQU</name>
<accession>B0WVI8</accession>
<dbReference type="VEuPathDB" id="VectorBase:CPIJ010910"/>
<dbReference type="STRING" id="7176.B0WVI8"/>
<feature type="compositionally biased region" description="Polar residues" evidence="1">
    <location>
        <begin position="11"/>
        <end position="25"/>
    </location>
</feature>
<keyword evidence="4" id="KW-1185">Reference proteome</keyword>
<dbReference type="HOGENOM" id="CLU_922147_0_0_1"/>
<reference evidence="3" key="2">
    <citation type="submission" date="2020-05" db="UniProtKB">
        <authorList>
            <consortium name="EnsemblMetazoa"/>
        </authorList>
    </citation>
    <scope>IDENTIFICATION</scope>
    <source>
        <strain evidence="3">JHB</strain>
    </source>
</reference>
<dbReference type="AlphaFoldDB" id="B0WVI8"/>
<feature type="region of interest" description="Disordered" evidence="1">
    <location>
        <begin position="121"/>
        <end position="148"/>
    </location>
</feature>
<organism>
    <name type="scientific">Culex quinquefasciatus</name>
    <name type="common">Southern house mosquito</name>
    <name type="synonym">Culex pungens</name>
    <dbReference type="NCBI Taxonomy" id="7176"/>
    <lineage>
        <taxon>Eukaryota</taxon>
        <taxon>Metazoa</taxon>
        <taxon>Ecdysozoa</taxon>
        <taxon>Arthropoda</taxon>
        <taxon>Hexapoda</taxon>
        <taxon>Insecta</taxon>
        <taxon>Pterygota</taxon>
        <taxon>Neoptera</taxon>
        <taxon>Endopterygota</taxon>
        <taxon>Diptera</taxon>
        <taxon>Nematocera</taxon>
        <taxon>Culicoidea</taxon>
        <taxon>Culicidae</taxon>
        <taxon>Culicinae</taxon>
        <taxon>Culicini</taxon>
        <taxon>Culex</taxon>
        <taxon>Culex</taxon>
    </lineage>
</organism>
<feature type="region of interest" description="Disordered" evidence="1">
    <location>
        <begin position="1"/>
        <end position="30"/>
    </location>
</feature>
<dbReference type="eggNOG" id="KOG1631">
    <property type="taxonomic scope" value="Eukaryota"/>
</dbReference>
<protein>
    <submittedName>
        <fullName evidence="2 3">Uncharacterized protein</fullName>
    </submittedName>
</protein>
<dbReference type="KEGG" id="cqu:CpipJ_CPIJ010910"/>
<gene>
    <name evidence="3" type="primary">6043812</name>
    <name evidence="2" type="ORF">CpipJ_CPIJ010910</name>
</gene>
<evidence type="ECO:0000313" key="4">
    <source>
        <dbReference type="Proteomes" id="UP000002320"/>
    </source>
</evidence>
<evidence type="ECO:0000313" key="3">
    <source>
        <dbReference type="EnsemblMetazoa" id="CPIJ010910-PA"/>
    </source>
</evidence>
<evidence type="ECO:0000313" key="2">
    <source>
        <dbReference type="EMBL" id="EDS35594.1"/>
    </source>
</evidence>
<dbReference type="VEuPathDB" id="VectorBase:CQUJHB009363"/>
<dbReference type="Proteomes" id="UP000002320">
    <property type="component" value="Unassembled WGS sequence"/>
</dbReference>
<dbReference type="InParanoid" id="B0WVI8"/>
<evidence type="ECO:0000256" key="1">
    <source>
        <dbReference type="SAM" id="MobiDB-lite"/>
    </source>
</evidence>
<reference evidence="2" key="1">
    <citation type="submission" date="2007-03" db="EMBL/GenBank/DDBJ databases">
        <title>Annotation of Culex pipiens quinquefasciatus.</title>
        <authorList>
            <consortium name="The Broad Institute Genome Sequencing Platform"/>
            <person name="Atkinson P.W."/>
            <person name="Hemingway J."/>
            <person name="Christensen B.M."/>
            <person name="Higgs S."/>
            <person name="Kodira C."/>
            <person name="Hannick L."/>
            <person name="Megy K."/>
            <person name="O'Leary S."/>
            <person name="Pearson M."/>
            <person name="Haas B.J."/>
            <person name="Mauceli E."/>
            <person name="Wortman J.R."/>
            <person name="Lee N.H."/>
            <person name="Guigo R."/>
            <person name="Stanke M."/>
            <person name="Alvarado L."/>
            <person name="Amedeo P."/>
            <person name="Antoine C.H."/>
            <person name="Arensburger P."/>
            <person name="Bidwell S.L."/>
            <person name="Crawford M."/>
            <person name="Camaro F."/>
            <person name="Devon K."/>
            <person name="Engels R."/>
            <person name="Hammond M."/>
            <person name="Howarth C."/>
            <person name="Koehrsen M."/>
            <person name="Lawson D."/>
            <person name="Montgomery P."/>
            <person name="Nene V."/>
            <person name="Nusbaum C."/>
            <person name="Puiu D."/>
            <person name="Romero-Severson J."/>
            <person name="Severson D.W."/>
            <person name="Shumway M."/>
            <person name="Sisk P."/>
            <person name="Stolte C."/>
            <person name="Zeng Q."/>
            <person name="Eisenstadt E."/>
            <person name="Fraser-Liggett C."/>
            <person name="Strausberg R."/>
            <person name="Galagan J."/>
            <person name="Birren B."/>
            <person name="Collins F.H."/>
        </authorList>
    </citation>
    <scope>NUCLEOTIDE SEQUENCE [LARGE SCALE GENOMIC DNA]</scope>
    <source>
        <strain evidence="2">JHB</strain>
    </source>
</reference>
<feature type="compositionally biased region" description="Acidic residues" evidence="1">
    <location>
        <begin position="123"/>
        <end position="144"/>
    </location>
</feature>
<proteinExistence type="predicted"/>